<evidence type="ECO:0000256" key="1">
    <source>
        <dbReference type="PROSITE-ProRule" id="PRU00175"/>
    </source>
</evidence>
<feature type="compositionally biased region" description="Acidic residues" evidence="2">
    <location>
        <begin position="351"/>
        <end position="369"/>
    </location>
</feature>
<evidence type="ECO:0000259" key="3">
    <source>
        <dbReference type="PROSITE" id="PS50089"/>
    </source>
</evidence>
<organism evidence="4 5">
    <name type="scientific">Colletotrichum tofieldiae</name>
    <dbReference type="NCBI Taxonomy" id="708197"/>
    <lineage>
        <taxon>Eukaryota</taxon>
        <taxon>Fungi</taxon>
        <taxon>Dikarya</taxon>
        <taxon>Ascomycota</taxon>
        <taxon>Pezizomycotina</taxon>
        <taxon>Sordariomycetes</taxon>
        <taxon>Hypocreomycetidae</taxon>
        <taxon>Glomerellales</taxon>
        <taxon>Glomerellaceae</taxon>
        <taxon>Colletotrichum</taxon>
        <taxon>Colletotrichum spaethianum species complex</taxon>
    </lineage>
</organism>
<protein>
    <recommendedName>
        <fullName evidence="3">RING-type domain-containing protein</fullName>
    </recommendedName>
</protein>
<keyword evidence="1" id="KW-0863">Zinc-finger</keyword>
<feature type="domain" description="RING-type" evidence="3">
    <location>
        <begin position="141"/>
        <end position="203"/>
    </location>
</feature>
<dbReference type="InterPro" id="IPR013083">
    <property type="entry name" value="Znf_RING/FYVE/PHD"/>
</dbReference>
<dbReference type="Proteomes" id="UP000076552">
    <property type="component" value="Unassembled WGS sequence"/>
</dbReference>
<name>A0A161VHG5_9PEZI</name>
<feature type="compositionally biased region" description="Basic and acidic residues" evidence="2">
    <location>
        <begin position="69"/>
        <end position="81"/>
    </location>
</feature>
<dbReference type="PROSITE" id="PS50089">
    <property type="entry name" value="ZF_RING_2"/>
    <property type="match status" value="1"/>
</dbReference>
<gene>
    <name evidence="4" type="ORF">CT0861_07127</name>
</gene>
<reference evidence="4 5" key="1">
    <citation type="submission" date="2015-06" db="EMBL/GenBank/DDBJ databases">
        <title>Survival trade-offs in plant roots during colonization by closely related pathogenic and mutualistic fungi.</title>
        <authorList>
            <person name="Hacquard S."/>
            <person name="Kracher B."/>
            <person name="Hiruma K."/>
            <person name="Weinman A."/>
            <person name="Muench P."/>
            <person name="Garrido Oter R."/>
            <person name="Ver Loren van Themaat E."/>
            <person name="Dallerey J.-F."/>
            <person name="Damm U."/>
            <person name="Henrissat B."/>
            <person name="Lespinet O."/>
            <person name="Thon M."/>
            <person name="Kemen E."/>
            <person name="McHardy A.C."/>
            <person name="Schulze-Lefert P."/>
            <person name="O'Connell R.J."/>
        </authorList>
    </citation>
    <scope>NUCLEOTIDE SEQUENCE [LARGE SCALE GENOMIC DNA]</scope>
    <source>
        <strain evidence="4 5">0861</strain>
    </source>
</reference>
<dbReference type="SUPFAM" id="SSF57850">
    <property type="entry name" value="RING/U-box"/>
    <property type="match status" value="1"/>
</dbReference>
<accession>A0A161VHG5</accession>
<keyword evidence="5" id="KW-1185">Reference proteome</keyword>
<evidence type="ECO:0000313" key="4">
    <source>
        <dbReference type="EMBL" id="KZL70454.1"/>
    </source>
</evidence>
<keyword evidence="1" id="KW-0479">Metal-binding</keyword>
<feature type="region of interest" description="Disordered" evidence="2">
    <location>
        <begin position="342"/>
        <end position="378"/>
    </location>
</feature>
<dbReference type="AlphaFoldDB" id="A0A161VHG5"/>
<dbReference type="GO" id="GO:0008270">
    <property type="term" value="F:zinc ion binding"/>
    <property type="evidence" value="ECO:0007669"/>
    <property type="project" value="UniProtKB-KW"/>
</dbReference>
<evidence type="ECO:0000313" key="5">
    <source>
        <dbReference type="Proteomes" id="UP000076552"/>
    </source>
</evidence>
<keyword evidence="1" id="KW-0862">Zinc</keyword>
<evidence type="ECO:0000256" key="2">
    <source>
        <dbReference type="SAM" id="MobiDB-lite"/>
    </source>
</evidence>
<sequence>MAPSKNNRPTVRCHPMKTRAAAKREDSSSENSPVETLRPMNPSRNRKRRVSEAEEPEASSSNRRPGKKPKVEEQRASTHLEDDIDEVNRPWGPQNNLGRGYPHFDSPSPPLHVRSDGFWPAIRDDYIRSLENRSIRIDIPCVICGDECIVAGQTDWGRRRPEGTGTELPVILCCGHMVGDECLEKWNEARREEDEPLNCPICRRDLQCSDCGCSLMGWFLTLDIPVGETKTIQEGGHQVPRCNTCGAHRIFGRAIRTDEHVAESYPGEPQPLLDWFHMLRSNAGAEVRTGRHRNVASADIPDLVLDNVFATMRQALEDFEYAVRSNAQETLDRIERELDYLLPWNHPGPPEADEEDEEEDDEEDDEDEGSPLSFYNFW</sequence>
<feature type="region of interest" description="Disordered" evidence="2">
    <location>
        <begin position="1"/>
        <end position="108"/>
    </location>
</feature>
<proteinExistence type="predicted"/>
<comment type="caution">
    <text evidence="4">The sequence shown here is derived from an EMBL/GenBank/DDBJ whole genome shotgun (WGS) entry which is preliminary data.</text>
</comment>
<dbReference type="EMBL" id="LFIV01000089">
    <property type="protein sequence ID" value="KZL70454.1"/>
    <property type="molecule type" value="Genomic_DNA"/>
</dbReference>
<dbReference type="InterPro" id="IPR001841">
    <property type="entry name" value="Znf_RING"/>
</dbReference>
<dbReference type="Gene3D" id="3.30.40.10">
    <property type="entry name" value="Zinc/RING finger domain, C3HC4 (zinc finger)"/>
    <property type="match status" value="1"/>
</dbReference>